<gene>
    <name evidence="10" type="ORF">JY651_50245</name>
</gene>
<dbReference type="InterPro" id="IPR000700">
    <property type="entry name" value="PAS-assoc_C"/>
</dbReference>
<evidence type="ECO:0000313" key="11">
    <source>
        <dbReference type="Proteomes" id="UP000662747"/>
    </source>
</evidence>
<dbReference type="InterPro" id="IPR050351">
    <property type="entry name" value="BphY/WalK/GraS-like"/>
</dbReference>
<dbReference type="InterPro" id="IPR035965">
    <property type="entry name" value="PAS-like_dom_sf"/>
</dbReference>
<accession>A0ABX7P0J6</accession>
<protein>
    <recommendedName>
        <fullName evidence="2">histidine kinase</fullName>
        <ecNumber evidence="2">2.7.13.3</ecNumber>
    </recommendedName>
</protein>
<dbReference type="SUPFAM" id="SSF55874">
    <property type="entry name" value="ATPase domain of HSP90 chaperone/DNA topoisomerase II/histidine kinase"/>
    <property type="match status" value="1"/>
</dbReference>
<dbReference type="Gene3D" id="3.30.565.10">
    <property type="entry name" value="Histidine kinase-like ATPase, C-terminal domain"/>
    <property type="match status" value="1"/>
</dbReference>
<keyword evidence="3" id="KW-0597">Phosphoprotein</keyword>
<dbReference type="InterPro" id="IPR036890">
    <property type="entry name" value="HATPase_C_sf"/>
</dbReference>
<keyword evidence="5" id="KW-0418">Kinase</keyword>
<feature type="region of interest" description="Disordered" evidence="7">
    <location>
        <begin position="819"/>
        <end position="838"/>
    </location>
</feature>
<evidence type="ECO:0000259" key="9">
    <source>
        <dbReference type="PROSITE" id="PS50113"/>
    </source>
</evidence>
<feature type="domain" description="Histidine kinase" evidence="8">
    <location>
        <begin position="610"/>
        <end position="823"/>
    </location>
</feature>
<evidence type="ECO:0000256" key="6">
    <source>
        <dbReference type="ARBA" id="ARBA00023136"/>
    </source>
</evidence>
<evidence type="ECO:0000256" key="1">
    <source>
        <dbReference type="ARBA" id="ARBA00000085"/>
    </source>
</evidence>
<evidence type="ECO:0000256" key="3">
    <source>
        <dbReference type="ARBA" id="ARBA00022553"/>
    </source>
</evidence>
<evidence type="ECO:0000259" key="8">
    <source>
        <dbReference type="PROSITE" id="PS50109"/>
    </source>
</evidence>
<dbReference type="PANTHER" id="PTHR42878">
    <property type="entry name" value="TWO-COMPONENT HISTIDINE KINASE"/>
    <property type="match status" value="1"/>
</dbReference>
<dbReference type="PANTHER" id="PTHR42878:SF15">
    <property type="entry name" value="BACTERIOPHYTOCHROME"/>
    <property type="match status" value="1"/>
</dbReference>
<dbReference type="EC" id="2.7.13.3" evidence="2"/>
<feature type="domain" description="PAC" evidence="9">
    <location>
        <begin position="131"/>
        <end position="187"/>
    </location>
</feature>
<dbReference type="Pfam" id="PF08448">
    <property type="entry name" value="PAS_4"/>
    <property type="match status" value="4"/>
</dbReference>
<proteinExistence type="predicted"/>
<dbReference type="InterPro" id="IPR000014">
    <property type="entry name" value="PAS"/>
</dbReference>
<dbReference type="CDD" id="cd00082">
    <property type="entry name" value="HisKA"/>
    <property type="match status" value="1"/>
</dbReference>
<organism evidence="10 11">
    <name type="scientific">Pyxidicoccus parkwayensis</name>
    <dbReference type="NCBI Taxonomy" id="2813578"/>
    <lineage>
        <taxon>Bacteria</taxon>
        <taxon>Pseudomonadati</taxon>
        <taxon>Myxococcota</taxon>
        <taxon>Myxococcia</taxon>
        <taxon>Myxococcales</taxon>
        <taxon>Cystobacterineae</taxon>
        <taxon>Myxococcaceae</taxon>
        <taxon>Pyxidicoccus</taxon>
    </lineage>
</organism>
<name>A0ABX7P0J6_9BACT</name>
<dbReference type="SMART" id="SM00086">
    <property type="entry name" value="PAC"/>
    <property type="match status" value="2"/>
</dbReference>
<dbReference type="NCBIfam" id="TIGR00229">
    <property type="entry name" value="sensory_box"/>
    <property type="match status" value="1"/>
</dbReference>
<evidence type="ECO:0000313" key="10">
    <source>
        <dbReference type="EMBL" id="QSQ23176.1"/>
    </source>
</evidence>
<evidence type="ECO:0000256" key="2">
    <source>
        <dbReference type="ARBA" id="ARBA00012438"/>
    </source>
</evidence>
<dbReference type="SUPFAM" id="SSF47384">
    <property type="entry name" value="Homodimeric domain of signal transducing histidine kinase"/>
    <property type="match status" value="1"/>
</dbReference>
<evidence type="ECO:0000256" key="4">
    <source>
        <dbReference type="ARBA" id="ARBA00022679"/>
    </source>
</evidence>
<dbReference type="Pfam" id="PF00512">
    <property type="entry name" value="HisKA"/>
    <property type="match status" value="1"/>
</dbReference>
<keyword evidence="6" id="KW-0472">Membrane</keyword>
<dbReference type="EMBL" id="CP071090">
    <property type="protein sequence ID" value="QSQ23176.1"/>
    <property type="molecule type" value="Genomic_DNA"/>
</dbReference>
<dbReference type="PROSITE" id="PS50113">
    <property type="entry name" value="PAC"/>
    <property type="match status" value="2"/>
</dbReference>
<dbReference type="InterPro" id="IPR003661">
    <property type="entry name" value="HisK_dim/P_dom"/>
</dbReference>
<feature type="domain" description="PAC" evidence="9">
    <location>
        <begin position="404"/>
        <end position="456"/>
    </location>
</feature>
<feature type="compositionally biased region" description="Basic and acidic residues" evidence="7">
    <location>
        <begin position="12"/>
        <end position="23"/>
    </location>
</feature>
<sequence>MSQVSGRSSAVVRDEVAERETAGADHPGAVFAGGGALGALCREKDWASHPLGPVASWPQSLKTAVSIVLNSRFPMIVLWGPELFQIYNDAYRLLMGTKHPSGLGQGNRECWPEVWHINEAIYPRIFAGESLLFEERLYPLAPHGRPEEFYLTLNYHPVRDESGRVGGIFVTIFDVSQEVRARRERDRALAEARAERERLYEVFMQAPAIISVLEGPDHVFTVANARYKELVGGRDVVGKKLREALPEVVNQGFLELLDGVRSSGKPFVAHDALVQLDRNGDGVMEDVYADFIYQPLRDAAGNVFGIMAHAVETTAQVLARRRIEALAAERAAMLGHIADAVLTFDPAGHITLLNETARRLFPALKEGAVLPPGGVGVRQERLDGTPLSREELPSVRAARGERLVNEEWFVHAPDGRKLRLQGSAAPVHDERGTRLGAVLTIRDITQQHRLRQQLETERNRLTQVFMQTPAAVMVCRGPTHVIQSANMGYMDITGHRPLVGKTLAEAFPDLAGQGLFELYDQVLATKEPIIGNEVPVRVERFGRVDDAYFNFVYQPLLDEHGQAFGVMTHAVEVTEMVRSRRQAEERTQELVRLTHALEQSNRELDQFAYVASHDLKAPLRGIANLSGWLEEELGTSLTAEAREYIRLLHGRVHRMEALINGILDYSRAGKSHDQMEQVNTTALVREVLELLAPGPEVRVEVKPGLPTVLAERVKLQQVFMNLLGNAIKFTRIARPDPCIQLAWKDAGDAHDFAITDNGPGIAPEYHERIWGMFQTLESRDTIEGTGIGLSVVKKIVEMHGGRVSVESAPGAGATFHVLWPKRPMEPGPTASPPASSTC</sequence>
<evidence type="ECO:0000256" key="7">
    <source>
        <dbReference type="SAM" id="MobiDB-lite"/>
    </source>
</evidence>
<dbReference type="SMART" id="SM00388">
    <property type="entry name" value="HisKA"/>
    <property type="match status" value="1"/>
</dbReference>
<dbReference type="InterPro" id="IPR001610">
    <property type="entry name" value="PAC"/>
</dbReference>
<dbReference type="PROSITE" id="PS50109">
    <property type="entry name" value="HIS_KIN"/>
    <property type="match status" value="1"/>
</dbReference>
<dbReference type="InterPro" id="IPR004358">
    <property type="entry name" value="Sig_transdc_His_kin-like_C"/>
</dbReference>
<dbReference type="PRINTS" id="PR00344">
    <property type="entry name" value="BCTRLSENSOR"/>
</dbReference>
<dbReference type="SMART" id="SM00387">
    <property type="entry name" value="HATPase_c"/>
    <property type="match status" value="1"/>
</dbReference>
<keyword evidence="11" id="KW-1185">Reference proteome</keyword>
<dbReference type="CDD" id="cd00130">
    <property type="entry name" value="PAS"/>
    <property type="match status" value="1"/>
</dbReference>
<dbReference type="InterPro" id="IPR036097">
    <property type="entry name" value="HisK_dim/P_sf"/>
</dbReference>
<feature type="region of interest" description="Disordered" evidence="7">
    <location>
        <begin position="1"/>
        <end position="25"/>
    </location>
</feature>
<dbReference type="SUPFAM" id="SSF55785">
    <property type="entry name" value="PYP-like sensor domain (PAS domain)"/>
    <property type="match status" value="4"/>
</dbReference>
<dbReference type="Gene3D" id="1.10.287.130">
    <property type="match status" value="1"/>
</dbReference>
<comment type="catalytic activity">
    <reaction evidence="1">
        <text>ATP + protein L-histidine = ADP + protein N-phospho-L-histidine.</text>
        <dbReference type="EC" id="2.7.13.3"/>
    </reaction>
</comment>
<reference evidence="10 11" key="1">
    <citation type="submission" date="2021-02" db="EMBL/GenBank/DDBJ databases">
        <title>De Novo genome assembly of isolated myxobacteria.</title>
        <authorList>
            <person name="Stevens D.C."/>
        </authorList>
    </citation>
    <scope>NUCLEOTIDE SEQUENCE [LARGE SCALE GENOMIC DNA]</scope>
    <source>
        <strain evidence="11">SCPEA02</strain>
    </source>
</reference>
<keyword evidence="4" id="KW-0808">Transferase</keyword>
<dbReference type="InterPro" id="IPR003594">
    <property type="entry name" value="HATPase_dom"/>
</dbReference>
<dbReference type="InterPro" id="IPR005467">
    <property type="entry name" value="His_kinase_dom"/>
</dbReference>
<dbReference type="InterPro" id="IPR013656">
    <property type="entry name" value="PAS_4"/>
</dbReference>
<dbReference type="Pfam" id="PF02518">
    <property type="entry name" value="HATPase_c"/>
    <property type="match status" value="1"/>
</dbReference>
<dbReference type="Gene3D" id="3.30.450.20">
    <property type="entry name" value="PAS domain"/>
    <property type="match status" value="4"/>
</dbReference>
<evidence type="ECO:0000256" key="5">
    <source>
        <dbReference type="ARBA" id="ARBA00022777"/>
    </source>
</evidence>
<dbReference type="Proteomes" id="UP000662747">
    <property type="component" value="Chromosome"/>
</dbReference>